<accession>A0A1H5AHG2</accession>
<protein>
    <submittedName>
        <fullName evidence="3">DNA-binding transcriptional regulator, MerR family</fullName>
    </submittedName>
</protein>
<dbReference type="InterPro" id="IPR009061">
    <property type="entry name" value="DNA-bd_dom_put_sf"/>
</dbReference>
<proteinExistence type="predicted"/>
<keyword evidence="1 3" id="KW-0238">DNA-binding</keyword>
<gene>
    <name evidence="3" type="ORF">SAMN05444164_4675</name>
</gene>
<name>A0A1H5AHG2_9BRAD</name>
<dbReference type="OrthoDB" id="9802944at2"/>
<dbReference type="GO" id="GO:0003677">
    <property type="term" value="F:DNA binding"/>
    <property type="evidence" value="ECO:0007669"/>
    <property type="project" value="UniProtKB-KW"/>
</dbReference>
<dbReference type="Proteomes" id="UP000198992">
    <property type="component" value="Unassembled WGS sequence"/>
</dbReference>
<feature type="domain" description="HTH merR-type" evidence="2">
    <location>
        <begin position="14"/>
        <end position="83"/>
    </location>
</feature>
<evidence type="ECO:0000259" key="2">
    <source>
        <dbReference type="PROSITE" id="PS50937"/>
    </source>
</evidence>
<dbReference type="CDD" id="cd01109">
    <property type="entry name" value="HTH_YyaN"/>
    <property type="match status" value="1"/>
</dbReference>
<evidence type="ECO:0000313" key="3">
    <source>
        <dbReference type="EMBL" id="SED41000.1"/>
    </source>
</evidence>
<dbReference type="PROSITE" id="PS50937">
    <property type="entry name" value="HTH_MERR_2"/>
    <property type="match status" value="1"/>
</dbReference>
<organism evidence="3 4">
    <name type="scientific">Bradyrhizobium erythrophlei</name>
    <dbReference type="NCBI Taxonomy" id="1437360"/>
    <lineage>
        <taxon>Bacteria</taxon>
        <taxon>Pseudomonadati</taxon>
        <taxon>Pseudomonadota</taxon>
        <taxon>Alphaproteobacteria</taxon>
        <taxon>Hyphomicrobiales</taxon>
        <taxon>Nitrobacteraceae</taxon>
        <taxon>Bradyrhizobium</taxon>
    </lineage>
</organism>
<dbReference type="GO" id="GO:0003700">
    <property type="term" value="F:DNA-binding transcription factor activity"/>
    <property type="evidence" value="ECO:0007669"/>
    <property type="project" value="InterPro"/>
</dbReference>
<dbReference type="AlphaFoldDB" id="A0A1H5AHG2"/>
<evidence type="ECO:0000313" key="4">
    <source>
        <dbReference type="Proteomes" id="UP000198992"/>
    </source>
</evidence>
<dbReference type="PANTHER" id="PTHR30204">
    <property type="entry name" value="REDOX-CYCLING DRUG-SENSING TRANSCRIPTIONAL ACTIVATOR SOXR"/>
    <property type="match status" value="1"/>
</dbReference>
<dbReference type="PANTHER" id="PTHR30204:SF98">
    <property type="entry name" value="HTH-TYPE TRANSCRIPTIONAL REGULATOR ADHR"/>
    <property type="match status" value="1"/>
</dbReference>
<dbReference type="RefSeq" id="WP_092119706.1">
    <property type="nucleotide sequence ID" value="NZ_FNTH01000001.1"/>
</dbReference>
<reference evidence="3 4" key="1">
    <citation type="submission" date="2016-10" db="EMBL/GenBank/DDBJ databases">
        <authorList>
            <person name="de Groot N.N."/>
        </authorList>
    </citation>
    <scope>NUCLEOTIDE SEQUENCE [LARGE SCALE GENOMIC DNA]</scope>
    <source>
        <strain evidence="3 4">MT12</strain>
    </source>
</reference>
<dbReference type="Pfam" id="PF13411">
    <property type="entry name" value="MerR_1"/>
    <property type="match status" value="1"/>
</dbReference>
<dbReference type="InterPro" id="IPR047057">
    <property type="entry name" value="MerR_fam"/>
</dbReference>
<sequence length="153" mass="17646">MDARTPDLQATPNALYIGDIARRSGRSVHTIRWYEAQGLMPGVVRDRGRRRVYNDYHIGWLDLMERLRLTGMSIKQLRDYTTLVKQGSATLRKRRALLAEHQLRVRAMIAKWTEALALVDAKIEFYDEWVAAGTRPKVSPQQRARAKRSATRA</sequence>
<evidence type="ECO:0000256" key="1">
    <source>
        <dbReference type="ARBA" id="ARBA00023125"/>
    </source>
</evidence>
<dbReference type="SMART" id="SM00422">
    <property type="entry name" value="HTH_MERR"/>
    <property type="match status" value="1"/>
</dbReference>
<dbReference type="SUPFAM" id="SSF46955">
    <property type="entry name" value="Putative DNA-binding domain"/>
    <property type="match status" value="1"/>
</dbReference>
<dbReference type="EMBL" id="FNTH01000001">
    <property type="protein sequence ID" value="SED41000.1"/>
    <property type="molecule type" value="Genomic_DNA"/>
</dbReference>
<dbReference type="Gene3D" id="1.10.1660.10">
    <property type="match status" value="1"/>
</dbReference>
<dbReference type="InterPro" id="IPR000551">
    <property type="entry name" value="MerR-type_HTH_dom"/>
</dbReference>